<accession>K1SL82</accession>
<evidence type="ECO:0000313" key="1">
    <source>
        <dbReference type="EMBL" id="EKC58363.1"/>
    </source>
</evidence>
<sequence length="37" mass="4108">MNHAEEIKAGLYKVDQIMASEDASLLSATKECMQTLH</sequence>
<organism evidence="1">
    <name type="scientific">human gut metagenome</name>
    <dbReference type="NCBI Taxonomy" id="408170"/>
    <lineage>
        <taxon>unclassified sequences</taxon>
        <taxon>metagenomes</taxon>
        <taxon>organismal metagenomes</taxon>
    </lineage>
</organism>
<protein>
    <submittedName>
        <fullName evidence="1">Uncharacterized protein</fullName>
    </submittedName>
</protein>
<gene>
    <name evidence="1" type="ORF">LEA_13899</name>
</gene>
<reference evidence="1" key="1">
    <citation type="journal article" date="2013" name="Environ. Microbiol.">
        <title>Microbiota from the distal guts of lean and obese adolescents exhibit partial functional redundancy besides clear differences in community structure.</title>
        <authorList>
            <person name="Ferrer M."/>
            <person name="Ruiz A."/>
            <person name="Lanza F."/>
            <person name="Haange S.B."/>
            <person name="Oberbach A."/>
            <person name="Till H."/>
            <person name="Bargiela R."/>
            <person name="Campoy C."/>
            <person name="Segura M.T."/>
            <person name="Richter M."/>
            <person name="von Bergen M."/>
            <person name="Seifert J."/>
            <person name="Suarez A."/>
        </authorList>
    </citation>
    <scope>NUCLEOTIDE SEQUENCE</scope>
</reference>
<proteinExistence type="predicted"/>
<dbReference type="AlphaFoldDB" id="K1SL82"/>
<name>K1SL82_9ZZZZ</name>
<dbReference type="EMBL" id="AJWY01009441">
    <property type="protein sequence ID" value="EKC58363.1"/>
    <property type="molecule type" value="Genomic_DNA"/>
</dbReference>
<comment type="caution">
    <text evidence="1">The sequence shown here is derived from an EMBL/GenBank/DDBJ whole genome shotgun (WGS) entry which is preliminary data.</text>
</comment>
<feature type="non-terminal residue" evidence="1">
    <location>
        <position position="37"/>
    </location>
</feature>